<keyword evidence="5 8" id="KW-1133">Transmembrane helix</keyword>
<dbReference type="PANTHER" id="PTHR23506">
    <property type="entry name" value="GH10249P"/>
    <property type="match status" value="1"/>
</dbReference>
<evidence type="ECO:0000256" key="8">
    <source>
        <dbReference type="SAM" id="Phobius"/>
    </source>
</evidence>
<comment type="subcellular location">
    <subcellularLocation>
        <location evidence="1">Membrane</location>
        <topology evidence="1">Multi-pass membrane protein</topology>
    </subcellularLocation>
</comment>
<feature type="region of interest" description="Disordered" evidence="7">
    <location>
        <begin position="207"/>
        <end position="255"/>
    </location>
</feature>
<evidence type="ECO:0000256" key="1">
    <source>
        <dbReference type="ARBA" id="ARBA00004141"/>
    </source>
</evidence>
<sequence>MHNEESSKPFLLRFRSSKFFVYTVINLAVFTDAYLYGLIIPILPFALVERVHLRDDEVQRWIGLLLAAYGAGLIIGAPIAGWFADRTSSRRVPYLLGLVALALSTLAFSLGRSTIVLFIGRLIQGASSAAVHTVGLAILADTVGQDGIGPAMGFVGMSIALGLVLGPMLGGILYHHFGYFAVFTSAYALVGLDFLFRVFMMTEKDSEPESSIINTDNRSNRSYGTTSNNGVKRDTTPPEEPRGGFSPSESSSSLRNSSISSLTEFTASTESLLPLAYTDSTPKPPNPQRHPIIILLTSSRMLAALLGDFIQSLILTSLESILPLRIKTLFDYNSMQVALVFLSLSLAAFIGPAVGHISDRIGAKIVVCLGLLYAAPLLILLRLVDHDGKTEVALLCCLLLLLGIALNMILTPVWSEVTYLVDDKMAEEPGIFGSKGAYAQAFGLMNVAYAVGSLVGPLMGGLLVETVGWNDLTLATGILCALCLLPCLYATGGKHVQRSSAGVENGDHRGVDERHGGLVSTYSGHV</sequence>
<feature type="transmembrane region" description="Helical" evidence="8">
    <location>
        <begin position="92"/>
        <end position="110"/>
    </location>
</feature>
<evidence type="ECO:0000259" key="9">
    <source>
        <dbReference type="PROSITE" id="PS50850"/>
    </source>
</evidence>
<feature type="transmembrane region" description="Helical" evidence="8">
    <location>
        <begin position="60"/>
        <end position="80"/>
    </location>
</feature>
<dbReference type="Gene3D" id="1.20.1250.20">
    <property type="entry name" value="MFS general substrate transporter like domains"/>
    <property type="match status" value="1"/>
</dbReference>
<evidence type="ECO:0000256" key="7">
    <source>
        <dbReference type="SAM" id="MobiDB-lite"/>
    </source>
</evidence>
<dbReference type="PRINTS" id="PR01035">
    <property type="entry name" value="TCRTETA"/>
</dbReference>
<feature type="transmembrane region" description="Helical" evidence="8">
    <location>
        <begin position="472"/>
        <end position="491"/>
    </location>
</feature>
<dbReference type="GO" id="GO:0016020">
    <property type="term" value="C:membrane"/>
    <property type="evidence" value="ECO:0007669"/>
    <property type="project" value="UniProtKB-SubCell"/>
</dbReference>
<comment type="similarity">
    <text evidence="2">Belongs to the major facilitator superfamily. Vesicular transporter family.</text>
</comment>
<dbReference type="AlphaFoldDB" id="A0AAE0DPZ1"/>
<feature type="transmembrane region" description="Helical" evidence="8">
    <location>
        <begin position="116"/>
        <end position="139"/>
    </location>
</feature>
<dbReference type="InterPro" id="IPR011701">
    <property type="entry name" value="MFS"/>
</dbReference>
<protein>
    <recommendedName>
        <fullName evidence="9">Major facilitator superfamily (MFS) profile domain-containing protein</fullName>
    </recommendedName>
</protein>
<accession>A0AAE0DPZ1</accession>
<keyword evidence="11" id="KW-1185">Reference proteome</keyword>
<feature type="transmembrane region" description="Helical" evidence="8">
    <location>
        <begin position="334"/>
        <end position="354"/>
    </location>
</feature>
<feature type="compositionally biased region" description="Basic and acidic residues" evidence="7">
    <location>
        <begin position="231"/>
        <end position="242"/>
    </location>
</feature>
<dbReference type="Proteomes" id="UP001276659">
    <property type="component" value="Unassembled WGS sequence"/>
</dbReference>
<evidence type="ECO:0000256" key="5">
    <source>
        <dbReference type="ARBA" id="ARBA00022989"/>
    </source>
</evidence>
<organism evidence="10 11">
    <name type="scientific">Lepraria neglecta</name>
    <dbReference type="NCBI Taxonomy" id="209136"/>
    <lineage>
        <taxon>Eukaryota</taxon>
        <taxon>Fungi</taxon>
        <taxon>Dikarya</taxon>
        <taxon>Ascomycota</taxon>
        <taxon>Pezizomycotina</taxon>
        <taxon>Lecanoromycetes</taxon>
        <taxon>OSLEUM clade</taxon>
        <taxon>Lecanoromycetidae</taxon>
        <taxon>Lecanorales</taxon>
        <taxon>Lecanorineae</taxon>
        <taxon>Stereocaulaceae</taxon>
        <taxon>Lepraria</taxon>
    </lineage>
</organism>
<dbReference type="PANTHER" id="PTHR23506:SF23">
    <property type="entry name" value="GH10249P"/>
    <property type="match status" value="1"/>
</dbReference>
<evidence type="ECO:0000256" key="3">
    <source>
        <dbReference type="ARBA" id="ARBA00022448"/>
    </source>
</evidence>
<dbReference type="InterPro" id="IPR001958">
    <property type="entry name" value="Tet-R_TetA/multi-R_MdtG-like"/>
</dbReference>
<dbReference type="SUPFAM" id="SSF103473">
    <property type="entry name" value="MFS general substrate transporter"/>
    <property type="match status" value="1"/>
</dbReference>
<dbReference type="GO" id="GO:0022857">
    <property type="term" value="F:transmembrane transporter activity"/>
    <property type="evidence" value="ECO:0007669"/>
    <property type="project" value="InterPro"/>
</dbReference>
<dbReference type="Pfam" id="PF07690">
    <property type="entry name" value="MFS_1"/>
    <property type="match status" value="1"/>
</dbReference>
<keyword evidence="6 8" id="KW-0472">Membrane</keyword>
<dbReference type="InterPro" id="IPR050930">
    <property type="entry name" value="MFS_Vesicular_Transporter"/>
</dbReference>
<dbReference type="EMBL" id="JASNWA010000003">
    <property type="protein sequence ID" value="KAK3178467.1"/>
    <property type="molecule type" value="Genomic_DNA"/>
</dbReference>
<proteinExistence type="inferred from homology"/>
<dbReference type="InterPro" id="IPR036259">
    <property type="entry name" value="MFS_trans_sf"/>
</dbReference>
<feature type="transmembrane region" description="Helical" evidence="8">
    <location>
        <begin position="361"/>
        <end position="380"/>
    </location>
</feature>
<name>A0AAE0DPZ1_9LECA</name>
<evidence type="ECO:0000256" key="4">
    <source>
        <dbReference type="ARBA" id="ARBA00022692"/>
    </source>
</evidence>
<feature type="transmembrane region" description="Helical" evidence="8">
    <location>
        <begin position="20"/>
        <end position="48"/>
    </location>
</feature>
<evidence type="ECO:0000313" key="11">
    <source>
        <dbReference type="Proteomes" id="UP001276659"/>
    </source>
</evidence>
<keyword evidence="3" id="KW-0813">Transport</keyword>
<evidence type="ECO:0000256" key="2">
    <source>
        <dbReference type="ARBA" id="ARBA00006829"/>
    </source>
</evidence>
<dbReference type="CDD" id="cd17325">
    <property type="entry name" value="MFS_MdtG_SLC18_like"/>
    <property type="match status" value="1"/>
</dbReference>
<keyword evidence="4 8" id="KW-0812">Transmembrane</keyword>
<feature type="compositionally biased region" description="Basic and acidic residues" evidence="7">
    <location>
        <begin position="505"/>
        <end position="516"/>
    </location>
</feature>
<feature type="domain" description="Major facilitator superfamily (MFS) profile" evidence="9">
    <location>
        <begin position="21"/>
        <end position="495"/>
    </location>
</feature>
<comment type="caution">
    <text evidence="10">The sequence shown here is derived from an EMBL/GenBank/DDBJ whole genome shotgun (WGS) entry which is preliminary data.</text>
</comment>
<feature type="region of interest" description="Disordered" evidence="7">
    <location>
        <begin position="500"/>
        <end position="526"/>
    </location>
</feature>
<reference evidence="10" key="1">
    <citation type="submission" date="2022-11" db="EMBL/GenBank/DDBJ databases">
        <title>Chromosomal genome sequence assembly and mating type (MAT) locus characterization of the leprose asexual lichenized fungus Lepraria neglecta (Nyl.) Erichsen.</title>
        <authorList>
            <person name="Allen J.L."/>
            <person name="Pfeffer B."/>
        </authorList>
    </citation>
    <scope>NUCLEOTIDE SEQUENCE</scope>
    <source>
        <strain evidence="10">Allen 5258</strain>
    </source>
</reference>
<feature type="transmembrane region" description="Helical" evidence="8">
    <location>
        <begin position="151"/>
        <end position="170"/>
    </location>
</feature>
<feature type="compositionally biased region" description="Polar residues" evidence="7">
    <location>
        <begin position="209"/>
        <end position="230"/>
    </location>
</feature>
<evidence type="ECO:0000256" key="6">
    <source>
        <dbReference type="ARBA" id="ARBA00023136"/>
    </source>
</evidence>
<feature type="transmembrane region" description="Helical" evidence="8">
    <location>
        <begin position="392"/>
        <end position="415"/>
    </location>
</feature>
<dbReference type="InterPro" id="IPR020846">
    <property type="entry name" value="MFS_dom"/>
</dbReference>
<feature type="transmembrane region" description="Helical" evidence="8">
    <location>
        <begin position="176"/>
        <end position="196"/>
    </location>
</feature>
<feature type="transmembrane region" description="Helical" evidence="8">
    <location>
        <begin position="436"/>
        <end position="460"/>
    </location>
</feature>
<dbReference type="PROSITE" id="PS50850">
    <property type="entry name" value="MFS"/>
    <property type="match status" value="1"/>
</dbReference>
<gene>
    <name evidence="10" type="ORF">OEA41_000603</name>
</gene>
<evidence type="ECO:0000313" key="10">
    <source>
        <dbReference type="EMBL" id="KAK3178467.1"/>
    </source>
</evidence>
<feature type="compositionally biased region" description="Low complexity" evidence="7">
    <location>
        <begin position="246"/>
        <end position="255"/>
    </location>
</feature>